<protein>
    <submittedName>
        <fullName evidence="1">Uncharacterized protein</fullName>
    </submittedName>
</protein>
<gene>
    <name evidence="1" type="ORF">AK812_SmicGene47116</name>
</gene>
<dbReference type="OrthoDB" id="424840at2759"/>
<proteinExistence type="predicted"/>
<sequence length="135" mass="15197">MFSSVNYACASLYQATQLNTAMKDLLTFMEKLDTFVKKLNDVSSDDKKDAVAELRAQARTSLHTLREQISTQYDGLSKMKIDSDVKLIDLGKPPNQGKLQDLLVAAKKAIAWSTIERKHRGLLKKPKAKKENDLQ</sequence>
<organism evidence="1 2">
    <name type="scientific">Symbiodinium microadriaticum</name>
    <name type="common">Dinoflagellate</name>
    <name type="synonym">Zooxanthella microadriatica</name>
    <dbReference type="NCBI Taxonomy" id="2951"/>
    <lineage>
        <taxon>Eukaryota</taxon>
        <taxon>Sar</taxon>
        <taxon>Alveolata</taxon>
        <taxon>Dinophyceae</taxon>
        <taxon>Suessiales</taxon>
        <taxon>Symbiodiniaceae</taxon>
        <taxon>Symbiodinium</taxon>
    </lineage>
</organism>
<keyword evidence="2" id="KW-1185">Reference proteome</keyword>
<name>A0A1Q9BSF6_SYMMI</name>
<accession>A0A1Q9BSF6</accession>
<evidence type="ECO:0000313" key="1">
    <source>
        <dbReference type="EMBL" id="OLP73596.1"/>
    </source>
</evidence>
<evidence type="ECO:0000313" key="2">
    <source>
        <dbReference type="Proteomes" id="UP000186817"/>
    </source>
</evidence>
<dbReference type="EMBL" id="LSRX01005150">
    <property type="protein sequence ID" value="OLP73596.1"/>
    <property type="molecule type" value="Genomic_DNA"/>
</dbReference>
<dbReference type="Proteomes" id="UP000186817">
    <property type="component" value="Unassembled WGS sequence"/>
</dbReference>
<reference evidence="1 2" key="1">
    <citation type="submission" date="2016-02" db="EMBL/GenBank/DDBJ databases">
        <title>Genome analysis of coral dinoflagellate symbionts highlights evolutionary adaptations to a symbiotic lifestyle.</title>
        <authorList>
            <person name="Aranda M."/>
            <person name="Li Y."/>
            <person name="Liew Y.J."/>
            <person name="Baumgarten S."/>
            <person name="Simakov O."/>
            <person name="Wilson M."/>
            <person name="Piel J."/>
            <person name="Ashoor H."/>
            <person name="Bougouffa S."/>
            <person name="Bajic V.B."/>
            <person name="Ryu T."/>
            <person name="Ravasi T."/>
            <person name="Bayer T."/>
            <person name="Micklem G."/>
            <person name="Kim H."/>
            <person name="Bhak J."/>
            <person name="Lajeunesse T.C."/>
            <person name="Voolstra C.R."/>
        </authorList>
    </citation>
    <scope>NUCLEOTIDE SEQUENCE [LARGE SCALE GENOMIC DNA]</scope>
    <source>
        <strain evidence="1 2">CCMP2467</strain>
    </source>
</reference>
<comment type="caution">
    <text evidence="1">The sequence shown here is derived from an EMBL/GenBank/DDBJ whole genome shotgun (WGS) entry which is preliminary data.</text>
</comment>
<dbReference type="AlphaFoldDB" id="A0A1Q9BSF6"/>